<dbReference type="PANTHER" id="PTHR33546">
    <property type="entry name" value="LARGE, MULTIFUNCTIONAL SECRETED PROTEIN-RELATED"/>
    <property type="match status" value="1"/>
</dbReference>
<feature type="domain" description="Blue (type 1) copper" evidence="6">
    <location>
        <begin position="547"/>
        <end position="659"/>
    </location>
</feature>
<evidence type="ECO:0000256" key="4">
    <source>
        <dbReference type="ARBA" id="ARBA00023008"/>
    </source>
</evidence>
<dbReference type="AlphaFoldDB" id="A0A512AXC4"/>
<sequence length="667" mass="73528">MKIRFHHLLLFFSFALSPLLIKAQQGDAARESKYYGIKNVPIPDSVMLEVGGMAFTHDDKLGVATRRGEIWVIEDPYGKKLKTPKYTRFASGLHEPLYLAYRNNAFYTTHRSELTKITDTDQDGKADLFKTIYAWPLSGNYHEYSYGPLFLPNGDMLVSLNLSWIGRGASLTKWRGWMLKITENGEMSPFATGLRSPAGFGLNAAGDIFYAENQGDWIGSGRITQLNLGDFAGNPAGLRWSGEPNSPLQLKPEMFADSIGLMYDFAQKHDKVKLPTVWFPHTIMGISTSAILNIDNDAFGPFKGQMLVGDQGHSKVMRVFLEKVNGEYQGACFPFREGFSSGILRMAWGSDNSLFVGMTSRGWASTGKDLYGLQRLTYNGKTPFEMKAVRAQKDGFEIEFTQPINKMQAASLANYQLNSFTYAYHRTYGSPIINTLSLPVSKAVVSGDGKKVKIMVNGLRAGYIHELKIKGLQNQAGEELLHPVAYYTLNNIPGGGANHHDHAAMLAAQKTSTSTNDNSPCGPDDSKNISVQPANWTNGPEVTINIGTKPGLKFAIENFEVPEGSRVKLVFNNTDDMLHNLVIVKKGKAEAVGKMAMELGINGSKLGYVPPSPDVLFNTCLLQPETSQSIYFTAPKAGDYPYVCTFPGHYFVMKGNMKVVPSATGKK</sequence>
<feature type="signal peptide" evidence="5">
    <location>
        <begin position="1"/>
        <end position="23"/>
    </location>
</feature>
<dbReference type="GO" id="GO:0009055">
    <property type="term" value="F:electron transfer activity"/>
    <property type="evidence" value="ECO:0007669"/>
    <property type="project" value="InterPro"/>
</dbReference>
<dbReference type="InterPro" id="IPR028871">
    <property type="entry name" value="BlueCu_1_BS"/>
</dbReference>
<protein>
    <recommendedName>
        <fullName evidence="6">Blue (type 1) copper domain-containing protein</fullName>
    </recommendedName>
</protein>
<feature type="chain" id="PRO_5021915962" description="Blue (type 1) copper domain-containing protein" evidence="5">
    <location>
        <begin position="24"/>
        <end position="667"/>
    </location>
</feature>
<dbReference type="Gene3D" id="2.60.40.420">
    <property type="entry name" value="Cupredoxins - blue copper proteins"/>
    <property type="match status" value="1"/>
</dbReference>
<name>A0A512AXC4_9BACT</name>
<comment type="caution">
    <text evidence="7">The sequence shown here is derived from an EMBL/GenBank/DDBJ whole genome shotgun (WGS) entry which is preliminary data.</text>
</comment>
<keyword evidence="8" id="KW-1185">Reference proteome</keyword>
<evidence type="ECO:0000256" key="2">
    <source>
        <dbReference type="ARBA" id="ARBA00022723"/>
    </source>
</evidence>
<accession>A0A512AXC4</accession>
<evidence type="ECO:0000313" key="8">
    <source>
        <dbReference type="Proteomes" id="UP000321532"/>
    </source>
</evidence>
<dbReference type="Pfam" id="PF00127">
    <property type="entry name" value="Copper-bind"/>
    <property type="match status" value="1"/>
</dbReference>
<dbReference type="Proteomes" id="UP000321532">
    <property type="component" value="Unassembled WGS sequence"/>
</dbReference>
<evidence type="ECO:0000256" key="1">
    <source>
        <dbReference type="ARBA" id="ARBA00022448"/>
    </source>
</evidence>
<keyword evidence="4" id="KW-0186">Copper</keyword>
<dbReference type="PROSITE" id="PS00196">
    <property type="entry name" value="COPPER_BLUE"/>
    <property type="match status" value="1"/>
</dbReference>
<dbReference type="SUPFAM" id="SSF49503">
    <property type="entry name" value="Cupredoxins"/>
    <property type="match status" value="1"/>
</dbReference>
<evidence type="ECO:0000259" key="6">
    <source>
        <dbReference type="Pfam" id="PF00127"/>
    </source>
</evidence>
<dbReference type="SUPFAM" id="SSF50952">
    <property type="entry name" value="Soluble quinoprotein glucose dehydrogenase"/>
    <property type="match status" value="1"/>
</dbReference>
<keyword evidence="5" id="KW-0732">Signal</keyword>
<dbReference type="CDD" id="cd04233">
    <property type="entry name" value="Auracyanin"/>
    <property type="match status" value="1"/>
</dbReference>
<dbReference type="PANTHER" id="PTHR33546:SF1">
    <property type="entry name" value="LARGE, MULTIFUNCTIONAL SECRETED PROTEIN"/>
    <property type="match status" value="1"/>
</dbReference>
<keyword evidence="1" id="KW-0813">Transport</keyword>
<keyword evidence="2" id="KW-0479">Metal-binding</keyword>
<evidence type="ECO:0000256" key="3">
    <source>
        <dbReference type="ARBA" id="ARBA00022982"/>
    </source>
</evidence>
<evidence type="ECO:0000256" key="5">
    <source>
        <dbReference type="SAM" id="SignalP"/>
    </source>
</evidence>
<gene>
    <name evidence="7" type="ORF">AAE02nite_20320</name>
</gene>
<dbReference type="EMBL" id="BJYS01000014">
    <property type="protein sequence ID" value="GEO04368.1"/>
    <property type="molecule type" value="Genomic_DNA"/>
</dbReference>
<dbReference type="InterPro" id="IPR011041">
    <property type="entry name" value="Quinoprot_gluc/sorb_DH_b-prop"/>
</dbReference>
<dbReference type="GO" id="GO:0005507">
    <property type="term" value="F:copper ion binding"/>
    <property type="evidence" value="ECO:0007669"/>
    <property type="project" value="InterPro"/>
</dbReference>
<organism evidence="7 8">
    <name type="scientific">Adhaeribacter aerolatus</name>
    <dbReference type="NCBI Taxonomy" id="670289"/>
    <lineage>
        <taxon>Bacteria</taxon>
        <taxon>Pseudomonadati</taxon>
        <taxon>Bacteroidota</taxon>
        <taxon>Cytophagia</taxon>
        <taxon>Cytophagales</taxon>
        <taxon>Hymenobacteraceae</taxon>
        <taxon>Adhaeribacter</taxon>
    </lineage>
</organism>
<dbReference type="OrthoDB" id="9814063at2"/>
<dbReference type="InterPro" id="IPR011042">
    <property type="entry name" value="6-blade_b-propeller_TolB-like"/>
</dbReference>
<dbReference type="Gene3D" id="2.120.10.30">
    <property type="entry name" value="TolB, C-terminal domain"/>
    <property type="match status" value="1"/>
</dbReference>
<dbReference type="RefSeq" id="WP_146897635.1">
    <property type="nucleotide sequence ID" value="NZ_BJYS01000014.1"/>
</dbReference>
<dbReference type="InterPro" id="IPR008972">
    <property type="entry name" value="Cupredoxin"/>
</dbReference>
<proteinExistence type="predicted"/>
<keyword evidence="3" id="KW-0249">Electron transport</keyword>
<dbReference type="InterPro" id="IPR000923">
    <property type="entry name" value="BlueCu_1"/>
</dbReference>
<evidence type="ECO:0000313" key="7">
    <source>
        <dbReference type="EMBL" id="GEO04368.1"/>
    </source>
</evidence>
<reference evidence="7 8" key="1">
    <citation type="submission" date="2019-07" db="EMBL/GenBank/DDBJ databases">
        <title>Whole genome shotgun sequence of Adhaeribacter aerolatus NBRC 106133.</title>
        <authorList>
            <person name="Hosoyama A."/>
            <person name="Uohara A."/>
            <person name="Ohji S."/>
            <person name="Ichikawa N."/>
        </authorList>
    </citation>
    <scope>NUCLEOTIDE SEQUENCE [LARGE SCALE GENOMIC DNA]</scope>
    <source>
        <strain evidence="7 8">NBRC 106133</strain>
    </source>
</reference>